<comment type="caution">
    <text evidence="2">The sequence shown here is derived from an EMBL/GenBank/DDBJ whole genome shotgun (WGS) entry which is preliminary data.</text>
</comment>
<feature type="region of interest" description="Disordered" evidence="1">
    <location>
        <begin position="85"/>
        <end position="111"/>
    </location>
</feature>
<evidence type="ECO:0000313" key="3">
    <source>
        <dbReference type="Proteomes" id="UP000499080"/>
    </source>
</evidence>
<dbReference type="AlphaFoldDB" id="A0A4Y2CRZ7"/>
<proteinExistence type="predicted"/>
<dbReference type="Proteomes" id="UP000499080">
    <property type="component" value="Unassembled WGS sequence"/>
</dbReference>
<dbReference type="EMBL" id="BGPR01000232">
    <property type="protein sequence ID" value="GBM06644.1"/>
    <property type="molecule type" value="Genomic_DNA"/>
</dbReference>
<protein>
    <submittedName>
        <fullName evidence="2">Uncharacterized protein</fullName>
    </submittedName>
</protein>
<name>A0A4Y2CRZ7_ARAVE</name>
<sequence length="130" mass="14492">MDKFRLLPSGVQGLVPTTAALSSFTINVSPLVLDTASFISCIELEKRKLFESPALRFSIVIRYVYPWEYAPDDLGVRASNLGNGGKPETLGMEMNNENSRKVHVKSSQGRVKTEVPIVQKPTNEILKRKE</sequence>
<keyword evidence="3" id="KW-1185">Reference proteome</keyword>
<reference evidence="2 3" key="1">
    <citation type="journal article" date="2019" name="Sci. Rep.">
        <title>Orb-weaving spider Araneus ventricosus genome elucidates the spidroin gene catalogue.</title>
        <authorList>
            <person name="Kono N."/>
            <person name="Nakamura H."/>
            <person name="Ohtoshi R."/>
            <person name="Moran D.A.P."/>
            <person name="Shinohara A."/>
            <person name="Yoshida Y."/>
            <person name="Fujiwara M."/>
            <person name="Mori M."/>
            <person name="Tomita M."/>
            <person name="Arakawa K."/>
        </authorList>
    </citation>
    <scope>NUCLEOTIDE SEQUENCE [LARGE SCALE GENOMIC DNA]</scope>
</reference>
<accession>A0A4Y2CRZ7</accession>
<organism evidence="2 3">
    <name type="scientific">Araneus ventricosus</name>
    <name type="common">Orbweaver spider</name>
    <name type="synonym">Epeira ventricosa</name>
    <dbReference type="NCBI Taxonomy" id="182803"/>
    <lineage>
        <taxon>Eukaryota</taxon>
        <taxon>Metazoa</taxon>
        <taxon>Ecdysozoa</taxon>
        <taxon>Arthropoda</taxon>
        <taxon>Chelicerata</taxon>
        <taxon>Arachnida</taxon>
        <taxon>Araneae</taxon>
        <taxon>Araneomorphae</taxon>
        <taxon>Entelegynae</taxon>
        <taxon>Araneoidea</taxon>
        <taxon>Araneidae</taxon>
        <taxon>Araneus</taxon>
    </lineage>
</organism>
<gene>
    <name evidence="2" type="ORF">AVEN_190865_1</name>
</gene>
<evidence type="ECO:0000256" key="1">
    <source>
        <dbReference type="SAM" id="MobiDB-lite"/>
    </source>
</evidence>
<evidence type="ECO:0000313" key="2">
    <source>
        <dbReference type="EMBL" id="GBM06644.1"/>
    </source>
</evidence>